<evidence type="ECO:0000256" key="4">
    <source>
        <dbReference type="ARBA" id="ARBA00022801"/>
    </source>
</evidence>
<keyword evidence="3" id="KW-0479">Metal-binding</keyword>
<evidence type="ECO:0000256" key="6">
    <source>
        <dbReference type="ARBA" id="ARBA00023049"/>
    </source>
</evidence>
<keyword evidence="7" id="KW-0175">Coiled coil</keyword>
<evidence type="ECO:0000256" key="5">
    <source>
        <dbReference type="ARBA" id="ARBA00022833"/>
    </source>
</evidence>
<keyword evidence="4" id="KW-0378">Hydrolase</keyword>
<dbReference type="Pfam" id="PF01551">
    <property type="entry name" value="Peptidase_M23"/>
    <property type="match status" value="1"/>
</dbReference>
<dbReference type="RefSeq" id="WP_034902795.1">
    <property type="nucleotide sequence ID" value="NZ_CP017057.1"/>
</dbReference>
<gene>
    <name evidence="10" type="ORF">EH32_10430</name>
</gene>
<proteinExistence type="predicted"/>
<dbReference type="EMBL" id="JMIX01000005">
    <property type="protein sequence ID" value="KEO96635.1"/>
    <property type="molecule type" value="Genomic_DNA"/>
</dbReference>
<keyword evidence="11" id="KW-1185">Reference proteome</keyword>
<evidence type="ECO:0000256" key="3">
    <source>
        <dbReference type="ARBA" id="ARBA00022723"/>
    </source>
</evidence>
<dbReference type="InterPro" id="IPR016047">
    <property type="entry name" value="M23ase_b-sheet_dom"/>
</dbReference>
<reference evidence="10 11" key="1">
    <citation type="submission" date="2014-04" db="EMBL/GenBank/DDBJ databases">
        <title>A comprehensive comparison of genomes of Erythrobacter spp. Strains.</title>
        <authorList>
            <person name="Zheng Q."/>
        </authorList>
    </citation>
    <scope>NUCLEOTIDE SEQUENCE [LARGE SCALE GENOMIC DNA]</scope>
    <source>
        <strain evidence="10 11">DSM 8509</strain>
    </source>
</reference>
<keyword evidence="2" id="KW-0645">Protease</keyword>
<dbReference type="PANTHER" id="PTHR21666">
    <property type="entry name" value="PEPTIDASE-RELATED"/>
    <property type="match status" value="1"/>
</dbReference>
<sequence>MKAHPTWLTAGGALALVGLALALPQARAQRDLFVMEPDTAQAELDRATRESRLAEQRAARFAEAAEASTQAAERTAQEAAALAARIQQAEAEIAAARARFSIAQSAREALAARLAQRREPLVRLTGALQTSARRPLALAALQPGSLEDLVHVRAVLETAVPEIRRRTASLRAEIEQGRKLERRASRAIGALEQSERNLEQRRADLAALETRQRLAGREARRNAVREEERALALAEEARDLDGLIDRLDEAAALRRELAALAGPVPRPASLVRGTRAPASEPAEPAASPSPAATGPPRDFRLPVQGRTIAGFGERRESGLASTGITLVPAPGAQVVAPAGGRIAFAGPYRGFGRIVIIEHDGGWTSLVTGLARADVPVGARVIAGSPLGTAENEDPAITVELRREGEPVNPLEHLN</sequence>
<keyword evidence="5" id="KW-0862">Zinc</keyword>
<feature type="coiled-coil region" evidence="7">
    <location>
        <begin position="44"/>
        <end position="106"/>
    </location>
</feature>
<evidence type="ECO:0000313" key="10">
    <source>
        <dbReference type="EMBL" id="KEO96635.1"/>
    </source>
</evidence>
<dbReference type="PATRIC" id="fig|39960.10.peg.51"/>
<dbReference type="Gene3D" id="2.70.70.10">
    <property type="entry name" value="Glucose Permease (Domain IIA)"/>
    <property type="match status" value="1"/>
</dbReference>
<evidence type="ECO:0000259" key="9">
    <source>
        <dbReference type="Pfam" id="PF01551"/>
    </source>
</evidence>
<dbReference type="PANTHER" id="PTHR21666:SF288">
    <property type="entry name" value="CELL DIVISION PROTEIN YTFB"/>
    <property type="match status" value="1"/>
</dbReference>
<comment type="caution">
    <text evidence="10">The sequence shown here is derived from an EMBL/GenBank/DDBJ whole genome shotgun (WGS) entry which is preliminary data.</text>
</comment>
<dbReference type="OrthoDB" id="9809144at2"/>
<dbReference type="InterPro" id="IPR050570">
    <property type="entry name" value="Cell_wall_metabolism_enzyme"/>
</dbReference>
<dbReference type="GO" id="GO:0006508">
    <property type="term" value="P:proteolysis"/>
    <property type="evidence" value="ECO:0007669"/>
    <property type="project" value="UniProtKB-KW"/>
</dbReference>
<feature type="coiled-coil region" evidence="7">
    <location>
        <begin position="191"/>
        <end position="237"/>
    </location>
</feature>
<evidence type="ECO:0000256" key="7">
    <source>
        <dbReference type="SAM" id="Coils"/>
    </source>
</evidence>
<dbReference type="InterPro" id="IPR011055">
    <property type="entry name" value="Dup_hybrid_motif"/>
</dbReference>
<dbReference type="Proteomes" id="UP000027866">
    <property type="component" value="Unassembled WGS sequence"/>
</dbReference>
<evidence type="ECO:0000313" key="11">
    <source>
        <dbReference type="Proteomes" id="UP000027866"/>
    </source>
</evidence>
<accession>A0A074MV50</accession>
<dbReference type="AlphaFoldDB" id="A0A074MV50"/>
<protein>
    <submittedName>
        <fullName evidence="10">Metalloendopeptidase</fullName>
    </submittedName>
</protein>
<comment type="cofactor">
    <cofactor evidence="1">
        <name>Zn(2+)</name>
        <dbReference type="ChEBI" id="CHEBI:29105"/>
    </cofactor>
</comment>
<name>A0A074MV50_9SPHN</name>
<feature type="domain" description="M23ase beta-sheet core" evidence="9">
    <location>
        <begin position="322"/>
        <end position="410"/>
    </location>
</feature>
<dbReference type="SUPFAM" id="SSF51261">
    <property type="entry name" value="Duplicated hybrid motif"/>
    <property type="match status" value="1"/>
</dbReference>
<dbReference type="KEGG" id="elq:Ga0102493_11987"/>
<dbReference type="CDD" id="cd12797">
    <property type="entry name" value="M23_peptidase"/>
    <property type="match status" value="1"/>
</dbReference>
<evidence type="ECO:0000256" key="8">
    <source>
        <dbReference type="SAM" id="MobiDB-lite"/>
    </source>
</evidence>
<feature type="compositionally biased region" description="Low complexity" evidence="8">
    <location>
        <begin position="276"/>
        <end position="292"/>
    </location>
</feature>
<evidence type="ECO:0000256" key="1">
    <source>
        <dbReference type="ARBA" id="ARBA00001947"/>
    </source>
</evidence>
<organism evidence="10 11">
    <name type="scientific">Erythrobacter litoralis</name>
    <dbReference type="NCBI Taxonomy" id="39960"/>
    <lineage>
        <taxon>Bacteria</taxon>
        <taxon>Pseudomonadati</taxon>
        <taxon>Pseudomonadota</taxon>
        <taxon>Alphaproteobacteria</taxon>
        <taxon>Sphingomonadales</taxon>
        <taxon>Erythrobacteraceae</taxon>
        <taxon>Erythrobacter/Porphyrobacter group</taxon>
        <taxon>Erythrobacter</taxon>
    </lineage>
</organism>
<evidence type="ECO:0000256" key="2">
    <source>
        <dbReference type="ARBA" id="ARBA00022670"/>
    </source>
</evidence>
<dbReference type="GO" id="GO:0004222">
    <property type="term" value="F:metalloendopeptidase activity"/>
    <property type="evidence" value="ECO:0007669"/>
    <property type="project" value="TreeGrafter"/>
</dbReference>
<feature type="region of interest" description="Disordered" evidence="8">
    <location>
        <begin position="266"/>
        <end position="301"/>
    </location>
</feature>
<dbReference type="GO" id="GO:0046872">
    <property type="term" value="F:metal ion binding"/>
    <property type="evidence" value="ECO:0007669"/>
    <property type="project" value="UniProtKB-KW"/>
</dbReference>
<keyword evidence="6" id="KW-0482">Metalloprotease</keyword>